<dbReference type="Proteomes" id="UP000244336">
    <property type="component" value="Chromosome 9"/>
</dbReference>
<dbReference type="GO" id="GO:0017172">
    <property type="term" value="F:cysteine dioxygenase activity"/>
    <property type="evidence" value="ECO:0007669"/>
    <property type="project" value="UniProtKB-EC"/>
</dbReference>
<dbReference type="GO" id="GO:0046872">
    <property type="term" value="F:metal ion binding"/>
    <property type="evidence" value="ECO:0007669"/>
    <property type="project" value="UniProtKB-KW"/>
</dbReference>
<comment type="catalytic activity">
    <reaction evidence="7">
        <text>L-cysteine + O2 = 3-sulfino-L-alanine + H(+)</text>
        <dbReference type="Rhea" id="RHEA:20441"/>
        <dbReference type="ChEBI" id="CHEBI:15378"/>
        <dbReference type="ChEBI" id="CHEBI:15379"/>
        <dbReference type="ChEBI" id="CHEBI:35235"/>
        <dbReference type="ChEBI" id="CHEBI:61085"/>
        <dbReference type="EC" id="1.13.11.20"/>
    </reaction>
    <physiologicalReaction direction="left-to-right" evidence="7">
        <dbReference type="Rhea" id="RHEA:20442"/>
    </physiologicalReaction>
</comment>
<evidence type="ECO:0000256" key="8">
    <source>
        <dbReference type="SAM" id="MobiDB-lite"/>
    </source>
</evidence>
<name>A0A2T7C2X8_9POAL</name>
<gene>
    <name evidence="9" type="ORF">GQ55_9G142100</name>
</gene>
<protein>
    <recommendedName>
        <fullName evidence="3">cysteine dioxygenase</fullName>
        <ecNumber evidence="3">1.13.11.20</ecNumber>
    </recommendedName>
</protein>
<evidence type="ECO:0000256" key="2">
    <source>
        <dbReference type="ARBA" id="ARBA00006622"/>
    </source>
</evidence>
<evidence type="ECO:0000256" key="1">
    <source>
        <dbReference type="ARBA" id="ARBA00001954"/>
    </source>
</evidence>
<dbReference type="STRING" id="1504633.A0A2T7C2X8"/>
<keyword evidence="5" id="KW-0560">Oxidoreductase</keyword>
<reference evidence="9 10" key="1">
    <citation type="submission" date="2018-04" db="EMBL/GenBank/DDBJ databases">
        <title>WGS assembly of Panicum hallii var. hallii HAL2.</title>
        <authorList>
            <person name="Lovell J."/>
            <person name="Jenkins J."/>
            <person name="Lowry D."/>
            <person name="Mamidi S."/>
            <person name="Sreedasyam A."/>
            <person name="Weng X."/>
            <person name="Barry K."/>
            <person name="Bonette J."/>
            <person name="Campitelli B."/>
            <person name="Daum C."/>
            <person name="Gordon S."/>
            <person name="Gould B."/>
            <person name="Lipzen A."/>
            <person name="MacQueen A."/>
            <person name="Palacio-Mejia J."/>
            <person name="Plott C."/>
            <person name="Shakirov E."/>
            <person name="Shu S."/>
            <person name="Yoshinaga Y."/>
            <person name="Zane M."/>
            <person name="Rokhsar D."/>
            <person name="Grimwood J."/>
            <person name="Schmutz J."/>
            <person name="Juenger T."/>
        </authorList>
    </citation>
    <scope>NUCLEOTIDE SEQUENCE [LARGE SCALE GENOMIC DNA]</scope>
    <source>
        <strain evidence="10">cv. HAL2</strain>
    </source>
</reference>
<evidence type="ECO:0000256" key="7">
    <source>
        <dbReference type="ARBA" id="ARBA00024284"/>
    </source>
</evidence>
<dbReference type="InterPro" id="IPR012864">
    <property type="entry name" value="PCO/ADO"/>
</dbReference>
<dbReference type="Gene3D" id="2.60.120.10">
    <property type="entry name" value="Jelly Rolls"/>
    <property type="match status" value="1"/>
</dbReference>
<evidence type="ECO:0000313" key="9">
    <source>
        <dbReference type="EMBL" id="PUZ37708.1"/>
    </source>
</evidence>
<dbReference type="EC" id="1.13.11.20" evidence="3"/>
<dbReference type="AlphaFoldDB" id="A0A2T7C2X8"/>
<sequence length="521" mass="57295">MNLNLCLQFRRFLFPSSPFRCLLPCSVKRPSPSATIVTGSEAPPPPSSLSPRSAYLSVPDLNVAANLFSHRCSLSSSWISIRISPTPSAADTPPRYYRQIGYFLQPKLARACSYLCLESWFLSDRLVSHRTKSEDPCFERCAVAAAASRSTVTMESSAAGVQRSEESRVGRLSGGAPRGGEVAQCRCSRARVAERGGAGRSRDEEVEGGGAGEQRLEVAPRPGRAATAPLLGQKRKREAEDGGSGSRRESGGDNWSLVAERRRHPATAPPVPRVVVLPLPLPPLLQLVHACRAVFNGSCIPPMAPVVHFISGMMNRIGPYDVGLRDDVDFFHRMNAAGRQNPPIITCKTILQCQKFAIAVFFLPLGTVMPLHDHPGMTVFSKLLIGSAHVEGYDWVRPRVSGRGSRMLAEKVLDRDITPASGTWALFPEAGGNMHRFVAGEERHCAFLDVLSPPYAPAEQRRCTYYKNIPYEPCSCAVRSGRLTETQRHGRPLAWLEEVDEPRDLRIARLPYRGPIIFRAY</sequence>
<comment type="cofactor">
    <cofactor evidence="1">
        <name>Fe(2+)</name>
        <dbReference type="ChEBI" id="CHEBI:29033"/>
    </cofactor>
</comment>
<dbReference type="Pfam" id="PF07847">
    <property type="entry name" value="PCO_ADO"/>
    <property type="match status" value="1"/>
</dbReference>
<evidence type="ECO:0000256" key="3">
    <source>
        <dbReference type="ARBA" id="ARBA00013133"/>
    </source>
</evidence>
<proteinExistence type="inferred from homology"/>
<accession>A0A2T7C2X8</accession>
<feature type="region of interest" description="Disordered" evidence="8">
    <location>
        <begin position="193"/>
        <end position="255"/>
    </location>
</feature>
<feature type="region of interest" description="Disordered" evidence="8">
    <location>
        <begin position="153"/>
        <end position="181"/>
    </location>
</feature>
<dbReference type="CDD" id="cd20289">
    <property type="entry name" value="cupin_ADO"/>
    <property type="match status" value="1"/>
</dbReference>
<dbReference type="InterPro" id="IPR011051">
    <property type="entry name" value="RmlC_Cupin_sf"/>
</dbReference>
<dbReference type="PANTHER" id="PTHR22966:SF70">
    <property type="entry name" value="CYSTEINE DIOXYGENASE"/>
    <property type="match status" value="1"/>
</dbReference>
<evidence type="ECO:0000256" key="4">
    <source>
        <dbReference type="ARBA" id="ARBA00022723"/>
    </source>
</evidence>
<dbReference type="Gramene" id="PUZ37708">
    <property type="protein sequence ID" value="PUZ37708"/>
    <property type="gene ID" value="GQ55_9G142100"/>
</dbReference>
<evidence type="ECO:0000256" key="6">
    <source>
        <dbReference type="ARBA" id="ARBA00023004"/>
    </source>
</evidence>
<comment type="similarity">
    <text evidence="2">Belongs to the cysteine dioxygenase family.</text>
</comment>
<dbReference type="SUPFAM" id="SSF51182">
    <property type="entry name" value="RmlC-like cupins"/>
    <property type="match status" value="1"/>
</dbReference>
<keyword evidence="4" id="KW-0479">Metal-binding</keyword>
<evidence type="ECO:0000256" key="5">
    <source>
        <dbReference type="ARBA" id="ARBA00023002"/>
    </source>
</evidence>
<keyword evidence="10" id="KW-1185">Reference proteome</keyword>
<dbReference type="EMBL" id="CM009757">
    <property type="protein sequence ID" value="PUZ37708.1"/>
    <property type="molecule type" value="Genomic_DNA"/>
</dbReference>
<dbReference type="GO" id="GO:0070483">
    <property type="term" value="P:detection of hypoxia"/>
    <property type="evidence" value="ECO:0007669"/>
    <property type="project" value="UniProtKB-ARBA"/>
</dbReference>
<keyword evidence="6" id="KW-0408">Iron</keyword>
<dbReference type="OrthoDB" id="271433at2759"/>
<dbReference type="PANTHER" id="PTHR22966">
    <property type="entry name" value="2-AMINOETHANETHIOL DIOXYGENASE"/>
    <property type="match status" value="1"/>
</dbReference>
<organism evidence="9 10">
    <name type="scientific">Panicum hallii var. hallii</name>
    <dbReference type="NCBI Taxonomy" id="1504633"/>
    <lineage>
        <taxon>Eukaryota</taxon>
        <taxon>Viridiplantae</taxon>
        <taxon>Streptophyta</taxon>
        <taxon>Embryophyta</taxon>
        <taxon>Tracheophyta</taxon>
        <taxon>Spermatophyta</taxon>
        <taxon>Magnoliopsida</taxon>
        <taxon>Liliopsida</taxon>
        <taxon>Poales</taxon>
        <taxon>Poaceae</taxon>
        <taxon>PACMAD clade</taxon>
        <taxon>Panicoideae</taxon>
        <taxon>Panicodae</taxon>
        <taxon>Paniceae</taxon>
        <taxon>Panicinae</taxon>
        <taxon>Panicum</taxon>
        <taxon>Panicum sect. Panicum</taxon>
    </lineage>
</organism>
<evidence type="ECO:0000313" key="10">
    <source>
        <dbReference type="Proteomes" id="UP000244336"/>
    </source>
</evidence>
<dbReference type="InterPro" id="IPR014710">
    <property type="entry name" value="RmlC-like_jellyroll"/>
</dbReference>